<gene>
    <name evidence="2" type="ORF">A4X03_0g7849</name>
</gene>
<reference evidence="2" key="1">
    <citation type="submission" date="2016-04" db="EMBL/GenBank/DDBJ databases">
        <authorList>
            <person name="Nguyen H.D."/>
            <person name="Kesanakurti P."/>
            <person name="Cullis J."/>
            <person name="Levesque C.A."/>
            <person name="Hambleton S."/>
        </authorList>
    </citation>
    <scope>NUCLEOTIDE SEQUENCE</scope>
    <source>
        <strain evidence="2">DAOMC 238032</strain>
    </source>
</reference>
<comment type="caution">
    <text evidence="2">The sequence shown here is derived from an EMBL/GenBank/DDBJ whole genome shotgun (WGS) entry which is preliminary data.</text>
</comment>
<reference evidence="2" key="2">
    <citation type="journal article" date="2019" name="IMA Fungus">
        <title>Genome sequencing and comparison of five Tilletia species to identify candidate genes for the detection of regulated species infecting wheat.</title>
        <authorList>
            <person name="Nguyen H.D.T."/>
            <person name="Sultana T."/>
            <person name="Kesanakurti P."/>
            <person name="Hambleton S."/>
        </authorList>
    </citation>
    <scope>NUCLEOTIDE SEQUENCE</scope>
    <source>
        <strain evidence="2">DAOMC 238032</strain>
    </source>
</reference>
<feature type="region of interest" description="Disordered" evidence="1">
    <location>
        <begin position="1"/>
        <end position="36"/>
    </location>
</feature>
<accession>A0A8T8SM90</accession>
<proteinExistence type="predicted"/>
<organism evidence="2 3">
    <name type="scientific">Tilletia caries</name>
    <name type="common">wheat bunt fungus</name>
    <dbReference type="NCBI Taxonomy" id="13290"/>
    <lineage>
        <taxon>Eukaryota</taxon>
        <taxon>Fungi</taxon>
        <taxon>Dikarya</taxon>
        <taxon>Basidiomycota</taxon>
        <taxon>Ustilaginomycotina</taxon>
        <taxon>Exobasidiomycetes</taxon>
        <taxon>Tilletiales</taxon>
        <taxon>Tilletiaceae</taxon>
        <taxon>Tilletia</taxon>
    </lineage>
</organism>
<dbReference type="EMBL" id="LWDD02002047">
    <property type="protein sequence ID" value="KAE8243166.1"/>
    <property type="molecule type" value="Genomic_DNA"/>
</dbReference>
<dbReference type="Proteomes" id="UP000077671">
    <property type="component" value="Unassembled WGS sequence"/>
</dbReference>
<evidence type="ECO:0000313" key="3">
    <source>
        <dbReference type="Proteomes" id="UP000077671"/>
    </source>
</evidence>
<sequence length="411" mass="46715">MNAAANRGSRPAAGDVRQRNDPDMDADGDDDHPEVRVANPHAHTFLATYPLSQKGLRMFVDMIQAFESRAIESSLEMHTRDPDEPDAGLFEHAVRKKRRRAAISDDSQEESFVWVYYFAPLDQVYTFGVLVKAADDQQATEVNKLVEGMQSMQRQLSKLVEKDRKQFNEEAVINVAALFFYSGAVADYSAGEGTLMLEKAAMAYLRNYPHILGHNGKNIMQPGGLDVQKKIKAVLSAKWTNLRNHLKEELHASTGKESGTEMATLLELTFRLFKGYRIPITEHGLRRICVLRWCALEYSVRTEPTAIVTDNPPDGEPEGHNQPRTRWEINPLFWQKTSTFMRSLTKDFYNPDNVAAVIEFHGKVVEDDKDQFGHYEFEDDPKDRADQKKVDKYLVDSYVSTLRVQPLQATA</sequence>
<protein>
    <submittedName>
        <fullName evidence="2">Uncharacterized protein</fullName>
    </submittedName>
</protein>
<dbReference type="AlphaFoldDB" id="A0A8T8SM90"/>
<name>A0A8T8SM90_9BASI</name>
<feature type="compositionally biased region" description="Acidic residues" evidence="1">
    <location>
        <begin position="23"/>
        <end position="32"/>
    </location>
</feature>
<evidence type="ECO:0000256" key="1">
    <source>
        <dbReference type="SAM" id="MobiDB-lite"/>
    </source>
</evidence>
<evidence type="ECO:0000313" key="2">
    <source>
        <dbReference type="EMBL" id="KAE8243166.1"/>
    </source>
</evidence>